<dbReference type="EMBL" id="CP025491">
    <property type="protein sequence ID" value="AUH72792.1"/>
    <property type="molecule type" value="Genomic_DNA"/>
</dbReference>
<name>A0A2H5FMN2_9GAMM</name>
<evidence type="ECO:0000313" key="2">
    <source>
        <dbReference type="Proteomes" id="UP000234343"/>
    </source>
</evidence>
<dbReference type="SUPFAM" id="SSF54060">
    <property type="entry name" value="His-Me finger endonucleases"/>
    <property type="match status" value="1"/>
</dbReference>
<protein>
    <submittedName>
        <fullName evidence="1">Uncharacterized protein</fullName>
    </submittedName>
</protein>
<dbReference type="AlphaFoldDB" id="A0A2H5FMN2"/>
<reference evidence="1 2" key="1">
    <citation type="submission" date="2017-12" db="EMBL/GenBank/DDBJ databases">
        <title>Legionella sainthelensi LA01-117, whole genome sequence of a clinical isolate from New Zealand.</title>
        <authorList>
            <person name="Cree S.L."/>
            <person name="Slow S."/>
            <person name="Kennedy M.A."/>
            <person name="Murdoch D.R."/>
            <person name="Biggs P.J."/>
            <person name="Anderson T."/>
        </authorList>
    </citation>
    <scope>NUCLEOTIDE SEQUENCE [LARGE SCALE GENOMIC DNA]</scope>
    <source>
        <strain evidence="1 2">LA01-117</strain>
    </source>
</reference>
<dbReference type="KEGG" id="lsh:CAB17_12625"/>
<evidence type="ECO:0000313" key="1">
    <source>
        <dbReference type="EMBL" id="AUH72792.1"/>
    </source>
</evidence>
<accession>A0A2H5FMN2</accession>
<dbReference type="InterPro" id="IPR044925">
    <property type="entry name" value="His-Me_finger_sf"/>
</dbReference>
<gene>
    <name evidence="1" type="ORF">CAB17_12625</name>
</gene>
<proteinExistence type="predicted"/>
<organism evidence="1 2">
    <name type="scientific">Legionella sainthelensi</name>
    <dbReference type="NCBI Taxonomy" id="28087"/>
    <lineage>
        <taxon>Bacteria</taxon>
        <taxon>Pseudomonadati</taxon>
        <taxon>Pseudomonadota</taxon>
        <taxon>Gammaproteobacteria</taxon>
        <taxon>Legionellales</taxon>
        <taxon>Legionellaceae</taxon>
        <taxon>Legionella</taxon>
    </lineage>
</organism>
<keyword evidence="2" id="KW-1185">Reference proteome</keyword>
<dbReference type="RefSeq" id="WP_101900396.1">
    <property type="nucleotide sequence ID" value="NZ_CP025491.2"/>
</dbReference>
<sequence>MSEYYKILLSSSQRQLFEVWNWQFTPTEWERARAAQVAMLEGYFNPYIEEWDNQKSKNFEFN</sequence>
<dbReference type="Proteomes" id="UP000234343">
    <property type="component" value="Chromosome"/>
</dbReference>